<evidence type="ECO:0000313" key="2">
    <source>
        <dbReference type="Proteomes" id="UP000198881"/>
    </source>
</evidence>
<evidence type="ECO:0000313" key="1">
    <source>
        <dbReference type="EMBL" id="SFV23241.1"/>
    </source>
</evidence>
<organism evidence="1 2">
    <name type="scientific">Micrococcus terreus</name>
    <dbReference type="NCBI Taxonomy" id="574650"/>
    <lineage>
        <taxon>Bacteria</taxon>
        <taxon>Bacillati</taxon>
        <taxon>Actinomycetota</taxon>
        <taxon>Actinomycetes</taxon>
        <taxon>Micrococcales</taxon>
        <taxon>Micrococcaceae</taxon>
        <taxon>Micrococcus</taxon>
    </lineage>
</organism>
<protein>
    <submittedName>
        <fullName evidence="1">Uncharacterized protein</fullName>
    </submittedName>
</protein>
<sequence length="78" mass="7887">MGQARPDLAGVAALAGQARAAHPQDSDAGTSTAFVAGYAAGLAEGTGQADFARAHRASLRALERLIAQGRAEQQEDPA</sequence>
<gene>
    <name evidence="1" type="ORF">SAMN04487966_106120</name>
</gene>
<dbReference type="EMBL" id="FPCG01000006">
    <property type="protein sequence ID" value="SFV23241.1"/>
    <property type="molecule type" value="Genomic_DNA"/>
</dbReference>
<dbReference type="STRING" id="574650.SAMN04487966_106120"/>
<dbReference type="Proteomes" id="UP000198881">
    <property type="component" value="Unassembled WGS sequence"/>
</dbReference>
<accession>A0A1I7MMS9</accession>
<keyword evidence="2" id="KW-1185">Reference proteome</keyword>
<proteinExistence type="predicted"/>
<reference evidence="1 2" key="1">
    <citation type="submission" date="2016-10" db="EMBL/GenBank/DDBJ databases">
        <authorList>
            <person name="de Groot N.N."/>
        </authorList>
    </citation>
    <scope>NUCLEOTIDE SEQUENCE [LARGE SCALE GENOMIC DNA]</scope>
    <source>
        <strain evidence="1 2">CGMCC 1.7054</strain>
    </source>
</reference>
<dbReference type="AlphaFoldDB" id="A0A1I7MMS9"/>
<name>A0A1I7MMS9_9MICC</name>